<dbReference type="AlphaFoldDB" id="A0A4R5CE32"/>
<comment type="caution">
    <text evidence="1">The sequence shown here is derived from an EMBL/GenBank/DDBJ whole genome shotgun (WGS) entry which is preliminary data.</text>
</comment>
<evidence type="ECO:0000313" key="2">
    <source>
        <dbReference type="Proteomes" id="UP000294513"/>
    </source>
</evidence>
<gene>
    <name evidence="1" type="ORF">E1298_01980</name>
</gene>
<accession>A0A4R5CE32</accession>
<sequence length="123" mass="14235">MEIAKELNVHEKYLIARLSEWGRTKEYFNHTGFIPSPLPEELRDSTIAKRLRAISIFVQGGEPEAELLQRSFAWIDELFADELDLIIDHEGAAAEWKTVPAEKNDWFIGRVYAAARKTLEEEF</sequence>
<dbReference type="RefSeq" id="WP_131888989.1">
    <property type="nucleotide sequence ID" value="NZ_SMKU01000003.1"/>
</dbReference>
<evidence type="ECO:0000313" key="1">
    <source>
        <dbReference type="EMBL" id="TDD97229.1"/>
    </source>
</evidence>
<dbReference type="Proteomes" id="UP000294513">
    <property type="component" value="Unassembled WGS sequence"/>
</dbReference>
<keyword evidence="2" id="KW-1185">Reference proteome</keyword>
<protein>
    <submittedName>
        <fullName evidence="1">Uncharacterized protein</fullName>
    </submittedName>
</protein>
<dbReference type="EMBL" id="SMKU01000003">
    <property type="protein sequence ID" value="TDD97229.1"/>
    <property type="molecule type" value="Genomic_DNA"/>
</dbReference>
<organism evidence="1 2">
    <name type="scientific">Actinomadura rubrisoli</name>
    <dbReference type="NCBI Taxonomy" id="2530368"/>
    <lineage>
        <taxon>Bacteria</taxon>
        <taxon>Bacillati</taxon>
        <taxon>Actinomycetota</taxon>
        <taxon>Actinomycetes</taxon>
        <taxon>Streptosporangiales</taxon>
        <taxon>Thermomonosporaceae</taxon>
        <taxon>Actinomadura</taxon>
    </lineage>
</organism>
<proteinExistence type="predicted"/>
<name>A0A4R5CE32_9ACTN</name>
<reference evidence="1 2" key="1">
    <citation type="submission" date="2019-03" db="EMBL/GenBank/DDBJ databases">
        <title>Draft genome sequences of novel Actinobacteria.</title>
        <authorList>
            <person name="Sahin N."/>
            <person name="Ay H."/>
            <person name="Saygin H."/>
        </authorList>
    </citation>
    <scope>NUCLEOTIDE SEQUENCE [LARGE SCALE GENOMIC DNA]</scope>
    <source>
        <strain evidence="1 2">H3C3</strain>
    </source>
</reference>